<accession>A0ABP9P7T9</accession>
<dbReference type="Proteomes" id="UP001500221">
    <property type="component" value="Unassembled WGS sequence"/>
</dbReference>
<keyword evidence="2" id="KW-0472">Membrane</keyword>
<evidence type="ECO:0000313" key="3">
    <source>
        <dbReference type="EMBL" id="GAA5141362.1"/>
    </source>
</evidence>
<evidence type="ECO:0000256" key="2">
    <source>
        <dbReference type="SAM" id="Phobius"/>
    </source>
</evidence>
<protein>
    <submittedName>
        <fullName evidence="3">Uncharacterized protein</fullName>
    </submittedName>
</protein>
<name>A0ABP9P7T9_9ACTN</name>
<dbReference type="EMBL" id="BAABKG010000001">
    <property type="protein sequence ID" value="GAA5141362.1"/>
    <property type="molecule type" value="Genomic_DNA"/>
</dbReference>
<proteinExistence type="predicted"/>
<reference evidence="4" key="1">
    <citation type="journal article" date="2019" name="Int. J. Syst. Evol. Microbiol.">
        <title>The Global Catalogue of Microorganisms (GCM) 10K type strain sequencing project: providing services to taxonomists for standard genome sequencing and annotation.</title>
        <authorList>
            <consortium name="The Broad Institute Genomics Platform"/>
            <consortium name="The Broad Institute Genome Sequencing Center for Infectious Disease"/>
            <person name="Wu L."/>
            <person name="Ma J."/>
        </authorList>
    </citation>
    <scope>NUCLEOTIDE SEQUENCE [LARGE SCALE GENOMIC DNA]</scope>
    <source>
        <strain evidence="4">JCM 18459</strain>
    </source>
</reference>
<evidence type="ECO:0000256" key="1">
    <source>
        <dbReference type="SAM" id="MobiDB-lite"/>
    </source>
</evidence>
<sequence>MNDPTDQAGRRTGSLLRGVTDDLQPDIDLLVASGTARGRVLRRRRRVGTALAAVAVVGVIGTAAGVAPGLLGAGGAPSGFSAPTATDSAEPDPEPTEPTEPTEPAIPSQRELERVDADLAVPAARIPQVVGEQLGGEPGPILRDPPFGVSDEPQDKTVHFLWQGTLTTVVIERADSLASCQAMVDPANQPDGQPGGECVVEGGVLLLRWGPDTADGVTAQGILAWRHGYIVSVLSYNAADGKDVPPVTDVPPISPEQLTALATSDAWFAES</sequence>
<evidence type="ECO:0000313" key="4">
    <source>
        <dbReference type="Proteomes" id="UP001500221"/>
    </source>
</evidence>
<feature type="region of interest" description="Disordered" evidence="1">
    <location>
        <begin position="78"/>
        <end position="110"/>
    </location>
</feature>
<keyword evidence="2" id="KW-1133">Transmembrane helix</keyword>
<comment type="caution">
    <text evidence="3">The sequence shown here is derived from an EMBL/GenBank/DDBJ whole genome shotgun (WGS) entry which is preliminary data.</text>
</comment>
<gene>
    <name evidence="3" type="ORF">GCM10023340_02970</name>
</gene>
<organism evidence="3 4">
    <name type="scientific">Nocardioides marinquilinus</name>
    <dbReference type="NCBI Taxonomy" id="1210400"/>
    <lineage>
        <taxon>Bacteria</taxon>
        <taxon>Bacillati</taxon>
        <taxon>Actinomycetota</taxon>
        <taxon>Actinomycetes</taxon>
        <taxon>Propionibacteriales</taxon>
        <taxon>Nocardioidaceae</taxon>
        <taxon>Nocardioides</taxon>
    </lineage>
</organism>
<feature type="transmembrane region" description="Helical" evidence="2">
    <location>
        <begin position="47"/>
        <end position="71"/>
    </location>
</feature>
<keyword evidence="2" id="KW-0812">Transmembrane</keyword>
<dbReference type="RefSeq" id="WP_345453729.1">
    <property type="nucleotide sequence ID" value="NZ_BAABKG010000001.1"/>
</dbReference>
<keyword evidence="4" id="KW-1185">Reference proteome</keyword>